<dbReference type="CDD" id="cd00009">
    <property type="entry name" value="AAA"/>
    <property type="match status" value="1"/>
</dbReference>
<dbReference type="Gene3D" id="3.40.50.300">
    <property type="entry name" value="P-loop containing nucleotide triphosphate hydrolases"/>
    <property type="match status" value="1"/>
</dbReference>
<name>A0A1H7ZVD2_9FIRM</name>
<proteinExistence type="predicted"/>
<dbReference type="SUPFAM" id="SSF52540">
    <property type="entry name" value="P-loop containing nucleoside triphosphate hydrolases"/>
    <property type="match status" value="1"/>
</dbReference>
<dbReference type="PANTHER" id="PTHR30050:SF4">
    <property type="entry name" value="ATP-BINDING PROTEIN RV3427C IN INSERTION SEQUENCE-RELATED"/>
    <property type="match status" value="1"/>
</dbReference>
<dbReference type="InterPro" id="IPR003593">
    <property type="entry name" value="AAA+_ATPase"/>
</dbReference>
<accession>A0A1H7ZVD2</accession>
<dbReference type="Proteomes" id="UP000199158">
    <property type="component" value="Unassembled WGS sequence"/>
</dbReference>
<evidence type="ECO:0000313" key="2">
    <source>
        <dbReference type="EMBL" id="SEM62243.1"/>
    </source>
</evidence>
<reference evidence="2 3" key="1">
    <citation type="submission" date="2016-10" db="EMBL/GenBank/DDBJ databases">
        <authorList>
            <person name="de Groot N.N."/>
        </authorList>
    </citation>
    <scope>NUCLEOTIDE SEQUENCE [LARGE SCALE GENOMIC DNA]</scope>
    <source>
        <strain evidence="2 3">CGMCC 1.5070</strain>
    </source>
</reference>
<dbReference type="GO" id="GO:0005524">
    <property type="term" value="F:ATP binding"/>
    <property type="evidence" value="ECO:0007669"/>
    <property type="project" value="InterPro"/>
</dbReference>
<dbReference type="InterPro" id="IPR027417">
    <property type="entry name" value="P-loop_NTPase"/>
</dbReference>
<organism evidence="2 3">
    <name type="scientific">Hydrogenoanaerobacterium saccharovorans</name>
    <dbReference type="NCBI Taxonomy" id="474960"/>
    <lineage>
        <taxon>Bacteria</taxon>
        <taxon>Bacillati</taxon>
        <taxon>Bacillota</taxon>
        <taxon>Clostridia</taxon>
        <taxon>Eubacteriales</taxon>
        <taxon>Oscillospiraceae</taxon>
        <taxon>Hydrogenoanaerobacterium</taxon>
    </lineage>
</organism>
<dbReference type="STRING" id="474960.SAMN05216180_0915"/>
<dbReference type="OrthoDB" id="9776217at2"/>
<gene>
    <name evidence="2" type="ORF">SAMN05216180_0915</name>
</gene>
<dbReference type="AlphaFoldDB" id="A0A1H7ZVD2"/>
<dbReference type="Pfam" id="PF01695">
    <property type="entry name" value="IstB_IS21"/>
    <property type="match status" value="1"/>
</dbReference>
<dbReference type="GO" id="GO:0006260">
    <property type="term" value="P:DNA replication"/>
    <property type="evidence" value="ECO:0007669"/>
    <property type="project" value="TreeGrafter"/>
</dbReference>
<protein>
    <submittedName>
        <fullName evidence="2">DNA replication protein DnaC</fullName>
    </submittedName>
</protein>
<dbReference type="RefSeq" id="WP_092752088.1">
    <property type="nucleotide sequence ID" value="NZ_FOCG01000001.1"/>
</dbReference>
<evidence type="ECO:0000313" key="3">
    <source>
        <dbReference type="Proteomes" id="UP000199158"/>
    </source>
</evidence>
<dbReference type="EMBL" id="FOCG01000001">
    <property type="protein sequence ID" value="SEM62243.1"/>
    <property type="molecule type" value="Genomic_DNA"/>
</dbReference>
<keyword evidence="3" id="KW-1185">Reference proteome</keyword>
<dbReference type="SMART" id="SM00382">
    <property type="entry name" value="AAA"/>
    <property type="match status" value="1"/>
</dbReference>
<sequence length="329" mass="37155">MGYSKELFEFALNTLSERRNAAKAKSSARKDELYRHLPRLREIENELAGTGMELVYAVMAGGKNTADAVATIKEKNLALQNERTVLLKQAGVGADYLEPVFVCNKCKDEGYIQNKMCSCMEKIMRDEKLRRLNSASSLSLSSFSNFRLDYYPVAADSNGISPRKRMEEIYSTCCRFTNEFGKTRCENLLMIGATGLGKTHLSLAIANEVISKGYEVIYGSVQDLFRRAENEKFSREGTSYETLETLLECDLLILDDLGSEFVTGFTSALLYNIINTRINTHKSTIISTNLPLKELNNQYADRVVSRLTGNYNVLWFQGNDVRKLLLSKR</sequence>
<dbReference type="InterPro" id="IPR002611">
    <property type="entry name" value="IstB_ATP-bd"/>
</dbReference>
<feature type="domain" description="AAA+ ATPase" evidence="1">
    <location>
        <begin position="184"/>
        <end position="310"/>
    </location>
</feature>
<evidence type="ECO:0000259" key="1">
    <source>
        <dbReference type="SMART" id="SM00382"/>
    </source>
</evidence>
<dbReference type="PANTHER" id="PTHR30050">
    <property type="entry name" value="CHROMOSOMAL REPLICATION INITIATOR PROTEIN DNAA"/>
    <property type="match status" value="1"/>
</dbReference>
<dbReference type="NCBIfam" id="NF005304">
    <property type="entry name" value="PRK06835.1"/>
    <property type="match status" value="1"/>
</dbReference>